<dbReference type="RefSeq" id="WP_066244586.1">
    <property type="nucleotide sequence ID" value="NZ_LSGP01000025.1"/>
</dbReference>
<comment type="caution">
    <text evidence="1">The sequence shown here is derived from an EMBL/GenBank/DDBJ whole genome shotgun (WGS) entry which is preliminary data.</text>
</comment>
<dbReference type="OrthoDB" id="1687713at2"/>
<dbReference type="Proteomes" id="UP000076268">
    <property type="component" value="Unassembled WGS sequence"/>
</dbReference>
<gene>
    <name evidence="1" type="ORF">AXX12_13185</name>
</gene>
<evidence type="ECO:0000313" key="2">
    <source>
        <dbReference type="Proteomes" id="UP000076268"/>
    </source>
</evidence>
<proteinExistence type="predicted"/>
<reference evidence="1 2" key="1">
    <citation type="submission" date="2016-02" db="EMBL/GenBank/DDBJ databases">
        <title>Anaerosporomusa subterraneum gen. nov., sp. nov., a spore-forming obligate anaerobe isolated from saprolite.</title>
        <authorList>
            <person name="Choi J.K."/>
            <person name="Shah M."/>
            <person name="Yee N."/>
        </authorList>
    </citation>
    <scope>NUCLEOTIDE SEQUENCE [LARGE SCALE GENOMIC DNA]</scope>
    <source>
        <strain evidence="1 2">RU4</strain>
    </source>
</reference>
<name>A0A154BMH5_ANASB</name>
<dbReference type="AlphaFoldDB" id="A0A154BMH5"/>
<organism evidence="1 2">
    <name type="scientific">Anaerosporomusa subterranea</name>
    <dbReference type="NCBI Taxonomy" id="1794912"/>
    <lineage>
        <taxon>Bacteria</taxon>
        <taxon>Bacillati</taxon>
        <taxon>Bacillota</taxon>
        <taxon>Negativicutes</taxon>
        <taxon>Acetonemataceae</taxon>
        <taxon>Anaerosporomusa</taxon>
    </lineage>
</organism>
<protein>
    <submittedName>
        <fullName evidence="1">Uncharacterized protein</fullName>
    </submittedName>
</protein>
<dbReference type="EMBL" id="LSGP01000025">
    <property type="protein sequence ID" value="KYZ75126.1"/>
    <property type="molecule type" value="Genomic_DNA"/>
</dbReference>
<sequence length="73" mass="8001">MAVYRVIVNGKDTGQTVTATSKTDAYADVSASRPLRSDDTVELEKVADLDIPEIGFMMVDLPSDKNDPIFPIR</sequence>
<evidence type="ECO:0000313" key="1">
    <source>
        <dbReference type="EMBL" id="KYZ75126.1"/>
    </source>
</evidence>
<keyword evidence="2" id="KW-1185">Reference proteome</keyword>
<accession>A0A154BMH5</accession>